<feature type="non-terminal residue" evidence="4">
    <location>
        <position position="70"/>
    </location>
</feature>
<keyword evidence="2" id="KW-0067">ATP-binding</keyword>
<evidence type="ECO:0000256" key="2">
    <source>
        <dbReference type="ARBA" id="ARBA00022840"/>
    </source>
</evidence>
<evidence type="ECO:0000313" key="4">
    <source>
        <dbReference type="EMBL" id="KAK2111417.1"/>
    </source>
</evidence>
<evidence type="ECO:0000256" key="3">
    <source>
        <dbReference type="ARBA" id="ARBA00023186"/>
    </source>
</evidence>
<dbReference type="Proteomes" id="UP001266305">
    <property type="component" value="Unassembled WGS sequence"/>
</dbReference>
<dbReference type="InterPro" id="IPR017998">
    <property type="entry name" value="Chaperone_TCP-1"/>
</dbReference>
<dbReference type="Gene3D" id="3.30.260.10">
    <property type="entry name" value="TCP-1-like chaperonin intermediate domain"/>
    <property type="match status" value="1"/>
</dbReference>
<evidence type="ECO:0000313" key="5">
    <source>
        <dbReference type="Proteomes" id="UP001266305"/>
    </source>
</evidence>
<dbReference type="PANTHER" id="PTHR11353">
    <property type="entry name" value="CHAPERONIN"/>
    <property type="match status" value="1"/>
</dbReference>
<evidence type="ECO:0000256" key="1">
    <source>
        <dbReference type="ARBA" id="ARBA00022741"/>
    </source>
</evidence>
<reference evidence="4 5" key="1">
    <citation type="submission" date="2023-05" db="EMBL/GenBank/DDBJ databases">
        <title>B98-5 Cell Line De Novo Hybrid Assembly: An Optical Mapping Approach.</title>
        <authorList>
            <person name="Kananen K."/>
            <person name="Auerbach J.A."/>
            <person name="Kautto E."/>
            <person name="Blachly J.S."/>
        </authorList>
    </citation>
    <scope>NUCLEOTIDE SEQUENCE [LARGE SCALE GENOMIC DNA]</scope>
    <source>
        <strain evidence="4">B95-8</strain>
        <tissue evidence="4">Cell line</tissue>
    </source>
</reference>
<organism evidence="4 5">
    <name type="scientific">Saguinus oedipus</name>
    <name type="common">Cotton-top tamarin</name>
    <name type="synonym">Oedipomidas oedipus</name>
    <dbReference type="NCBI Taxonomy" id="9490"/>
    <lineage>
        <taxon>Eukaryota</taxon>
        <taxon>Metazoa</taxon>
        <taxon>Chordata</taxon>
        <taxon>Craniata</taxon>
        <taxon>Vertebrata</taxon>
        <taxon>Euteleostomi</taxon>
        <taxon>Mammalia</taxon>
        <taxon>Eutheria</taxon>
        <taxon>Euarchontoglires</taxon>
        <taxon>Primates</taxon>
        <taxon>Haplorrhini</taxon>
        <taxon>Platyrrhini</taxon>
        <taxon>Cebidae</taxon>
        <taxon>Callitrichinae</taxon>
        <taxon>Saguinus</taxon>
    </lineage>
</organism>
<dbReference type="InterPro" id="IPR002423">
    <property type="entry name" value="Cpn60/GroEL/TCP-1"/>
</dbReference>
<name>A0ABQ9VQ69_SAGOE</name>
<sequence length="70" mass="7742">TLAKHGIVSSSLQSKKKKYGKGEEKFTFIEECVNPHSVTLLVKGPNKYTLTQIKDAIRDGLHAIKNASED</sequence>
<accession>A0ABQ9VQ69</accession>
<keyword evidence="5" id="KW-1185">Reference proteome</keyword>
<dbReference type="EMBL" id="JASSZA010000005">
    <property type="protein sequence ID" value="KAK2111417.1"/>
    <property type="molecule type" value="Genomic_DNA"/>
</dbReference>
<keyword evidence="3" id="KW-0143">Chaperone</keyword>
<comment type="caution">
    <text evidence="4">The sequence shown here is derived from an EMBL/GenBank/DDBJ whole genome shotgun (WGS) entry which is preliminary data.</text>
</comment>
<dbReference type="Pfam" id="PF00118">
    <property type="entry name" value="Cpn60_TCP1"/>
    <property type="match status" value="1"/>
</dbReference>
<proteinExistence type="predicted"/>
<dbReference type="InterPro" id="IPR027410">
    <property type="entry name" value="TCP-1-like_intermed_sf"/>
</dbReference>
<gene>
    <name evidence="4" type="primary">CCT6B</name>
    <name evidence="4" type="ORF">P7K49_011163</name>
</gene>
<feature type="non-terminal residue" evidence="4">
    <location>
        <position position="1"/>
    </location>
</feature>
<keyword evidence="1" id="KW-0547">Nucleotide-binding</keyword>
<protein>
    <submittedName>
        <fullName evidence="4">T-complex protein 1 subunit zeta-2</fullName>
    </submittedName>
</protein>
<dbReference type="Gene3D" id="3.50.7.10">
    <property type="entry name" value="GroEL"/>
    <property type="match status" value="1"/>
</dbReference>
<dbReference type="SUPFAM" id="SSF54849">
    <property type="entry name" value="GroEL-intermediate domain like"/>
    <property type="match status" value="1"/>
</dbReference>
<dbReference type="InterPro" id="IPR027409">
    <property type="entry name" value="GroEL-like_apical_dom_sf"/>
</dbReference>